<evidence type="ECO:0000313" key="2">
    <source>
        <dbReference type="EMBL" id="GJT13981.1"/>
    </source>
</evidence>
<organism evidence="2 3">
    <name type="scientific">Tanacetum coccineum</name>
    <dbReference type="NCBI Taxonomy" id="301880"/>
    <lineage>
        <taxon>Eukaryota</taxon>
        <taxon>Viridiplantae</taxon>
        <taxon>Streptophyta</taxon>
        <taxon>Embryophyta</taxon>
        <taxon>Tracheophyta</taxon>
        <taxon>Spermatophyta</taxon>
        <taxon>Magnoliopsida</taxon>
        <taxon>eudicotyledons</taxon>
        <taxon>Gunneridae</taxon>
        <taxon>Pentapetalae</taxon>
        <taxon>asterids</taxon>
        <taxon>campanulids</taxon>
        <taxon>Asterales</taxon>
        <taxon>Asteraceae</taxon>
        <taxon>Asteroideae</taxon>
        <taxon>Anthemideae</taxon>
        <taxon>Anthemidinae</taxon>
        <taxon>Tanacetum</taxon>
    </lineage>
</organism>
<keyword evidence="3" id="KW-1185">Reference proteome</keyword>
<feature type="compositionally biased region" description="Polar residues" evidence="1">
    <location>
        <begin position="141"/>
        <end position="152"/>
    </location>
</feature>
<gene>
    <name evidence="2" type="ORF">Tco_0861023</name>
</gene>
<protein>
    <submittedName>
        <fullName evidence="2">Uncharacterized protein</fullName>
    </submittedName>
</protein>
<feature type="compositionally biased region" description="Basic and acidic residues" evidence="1">
    <location>
        <begin position="161"/>
        <end position="170"/>
    </location>
</feature>
<reference evidence="2" key="2">
    <citation type="submission" date="2022-01" db="EMBL/GenBank/DDBJ databases">
        <authorList>
            <person name="Yamashiro T."/>
            <person name="Shiraishi A."/>
            <person name="Satake H."/>
            <person name="Nakayama K."/>
        </authorList>
    </citation>
    <scope>NUCLEOTIDE SEQUENCE</scope>
</reference>
<proteinExistence type="predicted"/>
<evidence type="ECO:0000313" key="3">
    <source>
        <dbReference type="Proteomes" id="UP001151760"/>
    </source>
</evidence>
<dbReference type="EMBL" id="BQNB010013275">
    <property type="protein sequence ID" value="GJT13981.1"/>
    <property type="molecule type" value="Genomic_DNA"/>
</dbReference>
<feature type="region of interest" description="Disordered" evidence="1">
    <location>
        <begin position="1"/>
        <end position="23"/>
    </location>
</feature>
<sequence>MVSARRLSQLGEQSEPSVSCHSQLDIKSEKESQELAMCSQVRLAAGVADADLGSFGDNKPTKGNVLCSPDQWGHTVAGLEAIHEAKKVLRMIELLTKNVINMFSIKTNVKADVAAIQRNQFQGLGKGTLDEIMRMGVSPRCSETPSAGSTLRVTKAQGQPGREHGGDGLPKKPARAKVRSLILERPSSHQMMQTTLPVWNGLDRADRLFVHCVEL</sequence>
<reference evidence="2" key="1">
    <citation type="journal article" date="2022" name="Int. J. Mol. Sci.">
        <title>Draft Genome of Tanacetum Coccineum: Genomic Comparison of Closely Related Tanacetum-Family Plants.</title>
        <authorList>
            <person name="Yamashiro T."/>
            <person name="Shiraishi A."/>
            <person name="Nakayama K."/>
            <person name="Satake H."/>
        </authorList>
    </citation>
    <scope>NUCLEOTIDE SEQUENCE</scope>
</reference>
<comment type="caution">
    <text evidence="2">The sequence shown here is derived from an EMBL/GenBank/DDBJ whole genome shotgun (WGS) entry which is preliminary data.</text>
</comment>
<name>A0ABQ5BJZ9_9ASTR</name>
<feature type="compositionally biased region" description="Polar residues" evidence="1">
    <location>
        <begin position="10"/>
        <end position="22"/>
    </location>
</feature>
<accession>A0ABQ5BJZ9</accession>
<dbReference type="Proteomes" id="UP001151760">
    <property type="component" value="Unassembled WGS sequence"/>
</dbReference>
<evidence type="ECO:0000256" key="1">
    <source>
        <dbReference type="SAM" id="MobiDB-lite"/>
    </source>
</evidence>
<feature type="region of interest" description="Disordered" evidence="1">
    <location>
        <begin position="140"/>
        <end position="174"/>
    </location>
</feature>